<evidence type="ECO:0000256" key="1">
    <source>
        <dbReference type="SAM" id="MobiDB-lite"/>
    </source>
</evidence>
<reference evidence="2" key="1">
    <citation type="journal article" date="2014" name="Front. Microbiol.">
        <title>High frequency of phylogenetically diverse reductive dehalogenase-homologous genes in deep subseafloor sedimentary metagenomes.</title>
        <authorList>
            <person name="Kawai M."/>
            <person name="Futagami T."/>
            <person name="Toyoda A."/>
            <person name="Takaki Y."/>
            <person name="Nishi S."/>
            <person name="Hori S."/>
            <person name="Arai W."/>
            <person name="Tsubouchi T."/>
            <person name="Morono Y."/>
            <person name="Uchiyama I."/>
            <person name="Ito T."/>
            <person name="Fujiyama A."/>
            <person name="Inagaki F."/>
            <person name="Takami H."/>
        </authorList>
    </citation>
    <scope>NUCLEOTIDE SEQUENCE</scope>
    <source>
        <strain evidence="2">Expedition CK06-06</strain>
    </source>
</reference>
<accession>X1Q764</accession>
<feature type="region of interest" description="Disordered" evidence="1">
    <location>
        <begin position="1"/>
        <end position="45"/>
    </location>
</feature>
<gene>
    <name evidence="2" type="ORF">S06H3_66150</name>
</gene>
<protein>
    <submittedName>
        <fullName evidence="2">Uncharacterized protein</fullName>
    </submittedName>
</protein>
<sequence length="45" mass="5130">SVKNPIHNLYLSHSREEDIHHRDIPIQSVPPYGEGKGHKEVKLSS</sequence>
<evidence type="ECO:0000313" key="2">
    <source>
        <dbReference type="EMBL" id="GAI64352.1"/>
    </source>
</evidence>
<proteinExistence type="predicted"/>
<feature type="non-terminal residue" evidence="2">
    <location>
        <position position="1"/>
    </location>
</feature>
<feature type="compositionally biased region" description="Basic and acidic residues" evidence="1">
    <location>
        <begin position="35"/>
        <end position="45"/>
    </location>
</feature>
<comment type="caution">
    <text evidence="2">The sequence shown here is derived from an EMBL/GenBank/DDBJ whole genome shotgun (WGS) entry which is preliminary data.</text>
</comment>
<feature type="compositionally biased region" description="Basic and acidic residues" evidence="1">
    <location>
        <begin position="13"/>
        <end position="24"/>
    </location>
</feature>
<name>X1Q764_9ZZZZ</name>
<organism evidence="2">
    <name type="scientific">marine sediment metagenome</name>
    <dbReference type="NCBI Taxonomy" id="412755"/>
    <lineage>
        <taxon>unclassified sequences</taxon>
        <taxon>metagenomes</taxon>
        <taxon>ecological metagenomes</taxon>
    </lineage>
</organism>
<dbReference type="EMBL" id="BARV01044909">
    <property type="protein sequence ID" value="GAI64352.1"/>
    <property type="molecule type" value="Genomic_DNA"/>
</dbReference>
<dbReference type="AlphaFoldDB" id="X1Q764"/>